<organism evidence="2 3">
    <name type="scientific">Hapsidospora chrysogenum (strain ATCC 11550 / CBS 779.69 / DSM 880 / IAM 14645 / JCM 23072 / IMI 49137)</name>
    <name type="common">Acremonium chrysogenum</name>
    <dbReference type="NCBI Taxonomy" id="857340"/>
    <lineage>
        <taxon>Eukaryota</taxon>
        <taxon>Fungi</taxon>
        <taxon>Dikarya</taxon>
        <taxon>Ascomycota</taxon>
        <taxon>Pezizomycotina</taxon>
        <taxon>Sordariomycetes</taxon>
        <taxon>Hypocreomycetidae</taxon>
        <taxon>Hypocreales</taxon>
        <taxon>Bionectriaceae</taxon>
        <taxon>Hapsidospora</taxon>
    </lineage>
</organism>
<reference evidence="3" key="1">
    <citation type="journal article" date="2014" name="Genome Announc.">
        <title>Genome sequence and annotation of Acremonium chrysogenum, producer of the beta-lactam antibiotic cephalosporin C.</title>
        <authorList>
            <person name="Terfehr D."/>
            <person name="Dahlmann T.A."/>
            <person name="Specht T."/>
            <person name="Zadra I."/>
            <person name="Kuernsteiner H."/>
            <person name="Kueck U."/>
        </authorList>
    </citation>
    <scope>NUCLEOTIDE SEQUENCE [LARGE SCALE GENOMIC DNA]</scope>
    <source>
        <strain evidence="3">ATCC 11550 / CBS 779.69 / DSM 880 / IAM 14645 / JCM 23072 / IMI 49137</strain>
    </source>
</reference>
<accession>A0A086TDD6</accession>
<sequence length="348" mass="37875">MMQSLNGGYAAGFLPPTSSRDAFFDDWATQMAIAEASRRLSRGSNGQRPGTALRIAKTCSANNSPRGSMASSKRRTTVNENHQHRRPQQDQQMRLAHEAGRPTRPVSWHPGTYGLPSSYINNQQAACYPQSTPNMNVDQDAESTYPQLSPMVASFSTNPSPCSSFSPLPLGYQGSAPAQYVSPCGWDLQQQSTSCYPHSDGNQLYSEAPPSLTHASSLGTPLDNAVDWNPHMMNGATTTTPPTPESVVYPQQAQPAVSEEPAPYEAMEDKEEEGEILVGMGLYDTAEKYDEDPQLNNYRSTVTSLLGSTFRRKEPTGKGLTLEQAWEPPKSEDGEDEAEDEDSTAATA</sequence>
<feature type="compositionally biased region" description="Acidic residues" evidence="1">
    <location>
        <begin position="333"/>
        <end position="348"/>
    </location>
</feature>
<evidence type="ECO:0000313" key="3">
    <source>
        <dbReference type="Proteomes" id="UP000029964"/>
    </source>
</evidence>
<dbReference type="OrthoDB" id="5378435at2759"/>
<feature type="region of interest" description="Disordered" evidence="1">
    <location>
        <begin position="311"/>
        <end position="348"/>
    </location>
</feature>
<dbReference type="STRING" id="857340.A0A086TDD6"/>
<dbReference type="Proteomes" id="UP000029964">
    <property type="component" value="Unassembled WGS sequence"/>
</dbReference>
<evidence type="ECO:0000313" key="2">
    <source>
        <dbReference type="EMBL" id="KFH47368.1"/>
    </source>
</evidence>
<feature type="compositionally biased region" description="Polar residues" evidence="1">
    <location>
        <begin position="59"/>
        <end position="71"/>
    </location>
</feature>
<feature type="region of interest" description="Disordered" evidence="1">
    <location>
        <begin position="59"/>
        <end position="108"/>
    </location>
</feature>
<name>A0A086TDD6_HAPC1</name>
<evidence type="ECO:0000256" key="1">
    <source>
        <dbReference type="SAM" id="MobiDB-lite"/>
    </source>
</evidence>
<keyword evidence="3" id="KW-1185">Reference proteome</keyword>
<proteinExistence type="predicted"/>
<protein>
    <submittedName>
        <fullName evidence="2">Uncharacterized protein</fullName>
    </submittedName>
</protein>
<dbReference type="EMBL" id="JPKY01000010">
    <property type="protein sequence ID" value="KFH47368.1"/>
    <property type="molecule type" value="Genomic_DNA"/>
</dbReference>
<comment type="caution">
    <text evidence="2">The sequence shown here is derived from an EMBL/GenBank/DDBJ whole genome shotgun (WGS) entry which is preliminary data.</text>
</comment>
<dbReference type="HOGENOM" id="CLU_049467_0_0_1"/>
<gene>
    <name evidence="2" type="ORF">ACRE_017470</name>
</gene>
<dbReference type="AlphaFoldDB" id="A0A086TDD6"/>